<accession>A0A2M7G5Q7</accession>
<evidence type="ECO:0000313" key="2">
    <source>
        <dbReference type="Proteomes" id="UP000231019"/>
    </source>
</evidence>
<feature type="non-terminal residue" evidence="1">
    <location>
        <position position="162"/>
    </location>
</feature>
<dbReference type="Proteomes" id="UP000231019">
    <property type="component" value="Unassembled WGS sequence"/>
</dbReference>
<sequence>MLLSSLLSLPTQAKPPLQPLEKELAVFLQNNLPAYRLANPEDYLPALSESDRGVTLIRADFDQDGLSDYAVLLLHRQTREARIYFLLRRKTSFQADLLLSWPALTPGPALQTPMFFKKAGEAGLTARDYNELQEIPNWEKLSNQERMRLRKAKAADYVSVPA</sequence>
<evidence type="ECO:0000313" key="1">
    <source>
        <dbReference type="EMBL" id="PIW16922.1"/>
    </source>
</evidence>
<dbReference type="EMBL" id="PFFQ01000032">
    <property type="protein sequence ID" value="PIW16922.1"/>
    <property type="molecule type" value="Genomic_DNA"/>
</dbReference>
<reference evidence="1 2" key="1">
    <citation type="submission" date="2017-09" db="EMBL/GenBank/DDBJ databases">
        <title>Depth-based differentiation of microbial function through sediment-hosted aquifers and enrichment of novel symbionts in the deep terrestrial subsurface.</title>
        <authorList>
            <person name="Probst A.J."/>
            <person name="Ladd B."/>
            <person name="Jarett J.K."/>
            <person name="Geller-Mcgrath D.E."/>
            <person name="Sieber C.M."/>
            <person name="Emerson J.B."/>
            <person name="Anantharaman K."/>
            <person name="Thomas B.C."/>
            <person name="Malmstrom R."/>
            <person name="Stieglmeier M."/>
            <person name="Klingl A."/>
            <person name="Woyke T."/>
            <person name="Ryan C.M."/>
            <person name="Banfield J.F."/>
        </authorList>
    </citation>
    <scope>NUCLEOTIDE SEQUENCE [LARGE SCALE GENOMIC DNA]</scope>
    <source>
        <strain evidence="1">CG17_big_fil_post_rev_8_21_14_2_50_48_46</strain>
    </source>
</reference>
<name>A0A2M7G5Q7_9BACT</name>
<protein>
    <submittedName>
        <fullName evidence="1">Uncharacterized protein</fullName>
    </submittedName>
</protein>
<gene>
    <name evidence="1" type="ORF">COW36_10625</name>
</gene>
<organism evidence="1 2">
    <name type="scientific">bacterium (Candidatus Blackallbacteria) CG17_big_fil_post_rev_8_21_14_2_50_48_46</name>
    <dbReference type="NCBI Taxonomy" id="2014261"/>
    <lineage>
        <taxon>Bacteria</taxon>
        <taxon>Candidatus Blackallbacteria</taxon>
    </lineage>
</organism>
<proteinExistence type="predicted"/>
<comment type="caution">
    <text evidence="1">The sequence shown here is derived from an EMBL/GenBank/DDBJ whole genome shotgun (WGS) entry which is preliminary data.</text>
</comment>
<dbReference type="AlphaFoldDB" id="A0A2M7G5Q7"/>